<dbReference type="CDD" id="cd14235">
    <property type="entry name" value="GAT_GGA_fungi"/>
    <property type="match status" value="1"/>
</dbReference>
<dbReference type="PANTHER" id="PTHR47180:SF1">
    <property type="entry name" value="ADP-RIBOSYLATION FACTOR-BINDING PROTEIN GGA1-RELATED"/>
    <property type="match status" value="1"/>
</dbReference>
<proteinExistence type="predicted"/>
<name>A0A507CH02_9FUNG</name>
<dbReference type="GO" id="GO:0035091">
    <property type="term" value="F:phosphatidylinositol binding"/>
    <property type="evidence" value="ECO:0007669"/>
    <property type="project" value="InterPro"/>
</dbReference>
<dbReference type="Pfam" id="PF03127">
    <property type="entry name" value="GAT"/>
    <property type="match status" value="1"/>
</dbReference>
<dbReference type="GO" id="GO:0043328">
    <property type="term" value="P:protein transport to vacuole involved in ubiquitin-dependent protein catabolic process via the multivesicular body sorting pathway"/>
    <property type="evidence" value="ECO:0007669"/>
    <property type="project" value="TreeGrafter"/>
</dbReference>
<feature type="domain" description="GAT" evidence="9">
    <location>
        <begin position="183"/>
        <end position="309"/>
    </location>
</feature>
<dbReference type="SMART" id="SM00288">
    <property type="entry name" value="VHS"/>
    <property type="match status" value="1"/>
</dbReference>
<reference evidence="10 11" key="1">
    <citation type="journal article" date="2019" name="Sci. Rep.">
        <title>Comparative genomics of chytrid fungi reveal insights into the obligate biotrophic and pathogenic lifestyle of Synchytrium endobioticum.</title>
        <authorList>
            <person name="van de Vossenberg B.T.L.H."/>
            <person name="Warris S."/>
            <person name="Nguyen H.D.T."/>
            <person name="van Gent-Pelzer M.P.E."/>
            <person name="Joly D.L."/>
            <person name="van de Geest H.C."/>
            <person name="Bonants P.J.M."/>
            <person name="Smith D.S."/>
            <person name="Levesque C.A."/>
            <person name="van der Lee T.A.J."/>
        </authorList>
    </citation>
    <scope>NUCLEOTIDE SEQUENCE [LARGE SCALE GENOMIC DNA]</scope>
    <source>
        <strain evidence="10 11">LEV6574</strain>
    </source>
</reference>
<dbReference type="PROSITE" id="PS50179">
    <property type="entry name" value="VHS"/>
    <property type="match status" value="1"/>
</dbReference>
<dbReference type="GO" id="GO:0043130">
    <property type="term" value="F:ubiquitin binding"/>
    <property type="evidence" value="ECO:0007669"/>
    <property type="project" value="InterPro"/>
</dbReference>
<feature type="region of interest" description="Disordered" evidence="6">
    <location>
        <begin position="331"/>
        <end position="373"/>
    </location>
</feature>
<dbReference type="InterPro" id="IPR002014">
    <property type="entry name" value="VHS_dom"/>
</dbReference>
<dbReference type="SUPFAM" id="SSF89009">
    <property type="entry name" value="GAT-like domain"/>
    <property type="match status" value="1"/>
</dbReference>
<dbReference type="PROSITE" id="PS50909">
    <property type="entry name" value="GAT"/>
    <property type="match status" value="1"/>
</dbReference>
<accession>A0A507CH02</accession>
<dbReference type="GO" id="GO:0005829">
    <property type="term" value="C:cytosol"/>
    <property type="evidence" value="ECO:0007669"/>
    <property type="project" value="GOC"/>
</dbReference>
<dbReference type="SMART" id="SM00809">
    <property type="entry name" value="Alpha_adaptinC2"/>
    <property type="match status" value="1"/>
</dbReference>
<evidence type="ECO:0000256" key="5">
    <source>
        <dbReference type="ARBA" id="ARBA00053552"/>
    </source>
</evidence>
<dbReference type="Gene3D" id="2.60.40.1230">
    <property type="match status" value="1"/>
</dbReference>
<dbReference type="Gene3D" id="1.20.58.160">
    <property type="match status" value="1"/>
</dbReference>
<dbReference type="InterPro" id="IPR008153">
    <property type="entry name" value="GAE_dom"/>
</dbReference>
<dbReference type="InterPro" id="IPR052653">
    <property type="entry name" value="ARF-binding"/>
</dbReference>
<dbReference type="Proteomes" id="UP000320475">
    <property type="component" value="Unassembled WGS sequence"/>
</dbReference>
<evidence type="ECO:0000313" key="10">
    <source>
        <dbReference type="EMBL" id="TPX38802.1"/>
    </source>
</evidence>
<dbReference type="SUPFAM" id="SSF49348">
    <property type="entry name" value="Clathrin adaptor appendage domain"/>
    <property type="match status" value="1"/>
</dbReference>
<keyword evidence="4" id="KW-0333">Golgi apparatus</keyword>
<comment type="subcellular location">
    <subcellularLocation>
        <location evidence="1">Golgi apparatus</location>
        <location evidence="1">trans-Golgi network</location>
    </subcellularLocation>
</comment>
<evidence type="ECO:0000256" key="1">
    <source>
        <dbReference type="ARBA" id="ARBA00004601"/>
    </source>
</evidence>
<evidence type="ECO:0000256" key="6">
    <source>
        <dbReference type="SAM" id="MobiDB-lite"/>
    </source>
</evidence>
<dbReference type="Gene3D" id="1.25.40.90">
    <property type="match status" value="1"/>
</dbReference>
<dbReference type="SUPFAM" id="SSF48464">
    <property type="entry name" value="ENTH/VHS domain"/>
    <property type="match status" value="1"/>
</dbReference>
<keyword evidence="3" id="KW-0653">Protein transport</keyword>
<comment type="caution">
    <text evidence="10">The sequence shown here is derived from an EMBL/GenBank/DDBJ whole genome shotgun (WGS) entry which is preliminary data.</text>
</comment>
<feature type="compositionally biased region" description="Low complexity" evidence="6">
    <location>
        <begin position="340"/>
        <end position="357"/>
    </location>
</feature>
<dbReference type="PANTHER" id="PTHR47180">
    <property type="entry name" value="ADP-RIBOSYLATION FACTOR-BINDING PROTEIN GGA1-RELATED"/>
    <property type="match status" value="1"/>
</dbReference>
<dbReference type="InterPro" id="IPR004152">
    <property type="entry name" value="GAT_dom"/>
</dbReference>
<dbReference type="InterPro" id="IPR013041">
    <property type="entry name" value="Clathrin_app_Ig-like_sf"/>
</dbReference>
<feature type="domain" description="VHS" evidence="7">
    <location>
        <begin position="19"/>
        <end position="156"/>
    </location>
</feature>
<gene>
    <name evidence="10" type="ORF">SeLEV6574_g07617</name>
</gene>
<dbReference type="GO" id="GO:0005802">
    <property type="term" value="C:trans-Golgi network"/>
    <property type="evidence" value="ECO:0007669"/>
    <property type="project" value="TreeGrafter"/>
</dbReference>
<dbReference type="OrthoDB" id="2018246at2759"/>
<dbReference type="InterPro" id="IPR008942">
    <property type="entry name" value="ENTH_VHS"/>
</dbReference>
<dbReference type="InterPro" id="IPR008152">
    <property type="entry name" value="Clathrin_a/b/g-adaptin_app_Ig"/>
</dbReference>
<dbReference type="Pfam" id="PF00790">
    <property type="entry name" value="VHS"/>
    <property type="match status" value="1"/>
</dbReference>
<sequence length="644" mass="70396">MFNLQPYSQTPLESMIVAACDPTYYEPNLLLNMDIVDYINQKQKAHPRHAAFAIVKLVNDRNPNTASLALNLLDHCVKNCRYPFHLIIASKEFLNELVRKFPERPAFQGVGPVQSRILELLQQWNATLCRHSRYKDDFKNIADMYNLLLYKGYRFPKLAPDAASVLAPQDHLQTELELEEEDNLAHAAKLQELLRLGSPAALEQANDLMKIMAGYDLDKRPDYKSQVNEELDKIQHRAMVLNDVLNSKSPQDRLMNDPNLDELYASAKTAQARIQKLISENDQEDRIARLLELNDLINAVLTKYLDYKAGKPITRELPGFQINQSPRTGPISLIDFDSVPSSAAPPSLHSPPAKSAANPQNLLDDLNGLNFSDEPFPLPNPPNNSAILANFSFPNTSMVQTASPSLGNKPFANFNNNSTSNNNNNNTLLDGLTIIPPSATPLASSLFSTTSPPLALGNTSALSGRLSPSPPAPSTAPSSIDPFDSLGPALTNQASPSTPYIPPKAPSSTASPSSLTDFSAFTTSAPAPQHAAGAQDAVLLQKNGLRIVMRCVPSPAGWSCHVSFSNTTPVPFENLVFAVAVPKTMSLAMDALSSQSVPPLGTRASFQALAISNPAKEQLRMRFKVSYEVNSIPVEEQGEYTHKP</sequence>
<evidence type="ECO:0000256" key="4">
    <source>
        <dbReference type="ARBA" id="ARBA00023034"/>
    </source>
</evidence>
<evidence type="ECO:0000313" key="11">
    <source>
        <dbReference type="Proteomes" id="UP000320475"/>
    </source>
</evidence>
<evidence type="ECO:0000259" key="7">
    <source>
        <dbReference type="PROSITE" id="PS50179"/>
    </source>
</evidence>
<dbReference type="EMBL" id="QEAM01000567">
    <property type="protein sequence ID" value="TPX38802.1"/>
    <property type="molecule type" value="Genomic_DNA"/>
</dbReference>
<feature type="region of interest" description="Disordered" evidence="6">
    <location>
        <begin position="458"/>
        <end position="521"/>
    </location>
</feature>
<dbReference type="InterPro" id="IPR038425">
    <property type="entry name" value="GAT_sf"/>
</dbReference>
<evidence type="ECO:0000259" key="8">
    <source>
        <dbReference type="PROSITE" id="PS50180"/>
    </source>
</evidence>
<evidence type="ECO:0000256" key="3">
    <source>
        <dbReference type="ARBA" id="ARBA00022927"/>
    </source>
</evidence>
<protein>
    <recommendedName>
        <fullName evidence="12">VHS domain-containing protein</fullName>
    </recommendedName>
</protein>
<dbReference type="VEuPathDB" id="FungiDB:SeMB42_g04242"/>
<dbReference type="Pfam" id="PF02883">
    <property type="entry name" value="Alpha_adaptinC2"/>
    <property type="match status" value="1"/>
</dbReference>
<dbReference type="PROSITE" id="PS50180">
    <property type="entry name" value="GAE"/>
    <property type="match status" value="1"/>
</dbReference>
<dbReference type="GO" id="GO:0006896">
    <property type="term" value="P:Golgi to vacuole transport"/>
    <property type="evidence" value="ECO:0007669"/>
    <property type="project" value="TreeGrafter"/>
</dbReference>
<dbReference type="CDD" id="cd16998">
    <property type="entry name" value="VHS_GGA_fungi"/>
    <property type="match status" value="1"/>
</dbReference>
<feature type="domain" description="GAE" evidence="8">
    <location>
        <begin position="532"/>
        <end position="644"/>
    </location>
</feature>
<comment type="function">
    <text evidence="5">May play a role in the regulation of membrane traffic through the trans-Golgi network.</text>
</comment>
<dbReference type="AlphaFoldDB" id="A0A507CH02"/>
<organism evidence="10 11">
    <name type="scientific">Synchytrium endobioticum</name>
    <dbReference type="NCBI Taxonomy" id="286115"/>
    <lineage>
        <taxon>Eukaryota</taxon>
        <taxon>Fungi</taxon>
        <taxon>Fungi incertae sedis</taxon>
        <taxon>Chytridiomycota</taxon>
        <taxon>Chytridiomycota incertae sedis</taxon>
        <taxon>Chytridiomycetes</taxon>
        <taxon>Synchytriales</taxon>
        <taxon>Synchytriaceae</taxon>
        <taxon>Synchytrium</taxon>
    </lineage>
</organism>
<evidence type="ECO:0000256" key="2">
    <source>
        <dbReference type="ARBA" id="ARBA00022448"/>
    </source>
</evidence>
<dbReference type="FunFam" id="1.25.40.90:FF:000008">
    <property type="entry name" value="VHS domain protein"/>
    <property type="match status" value="1"/>
</dbReference>
<evidence type="ECO:0000259" key="9">
    <source>
        <dbReference type="PROSITE" id="PS50909"/>
    </source>
</evidence>
<evidence type="ECO:0008006" key="12">
    <source>
        <dbReference type="Google" id="ProtNLM"/>
    </source>
</evidence>
<dbReference type="GO" id="GO:0006895">
    <property type="term" value="P:Golgi to endosome transport"/>
    <property type="evidence" value="ECO:0007669"/>
    <property type="project" value="UniProtKB-ARBA"/>
</dbReference>
<keyword evidence="2" id="KW-0813">Transport</keyword>